<dbReference type="EMBL" id="KV878139">
    <property type="protein sequence ID" value="OJJ08278.1"/>
    <property type="molecule type" value="Genomic_DNA"/>
</dbReference>
<keyword evidence="2" id="KW-1185">Reference proteome</keyword>
<evidence type="ECO:0000313" key="2">
    <source>
        <dbReference type="Proteomes" id="UP000184073"/>
    </source>
</evidence>
<sequence>MTGKVTEDLWVIGLNINASYYKSGSWIVSPYSHHTIIPGFFAEVYSIRYILHAPSRGDYAGKPYEISILTPINRGVSIFSLHRSKALCGRCSLNKQAFPLIPIVTGSVAALVTIHRIQVRSMAVTIALCAVKQKTRPTAFNSHQPISKCNDRLYHPEPTWKPTKIIIVSI</sequence>
<proteinExistence type="predicted"/>
<gene>
    <name evidence="1" type="ORF">ASPVEDRAFT_392938</name>
</gene>
<organism evidence="1 2">
    <name type="scientific">Aspergillus versicolor CBS 583.65</name>
    <dbReference type="NCBI Taxonomy" id="1036611"/>
    <lineage>
        <taxon>Eukaryota</taxon>
        <taxon>Fungi</taxon>
        <taxon>Dikarya</taxon>
        <taxon>Ascomycota</taxon>
        <taxon>Pezizomycotina</taxon>
        <taxon>Eurotiomycetes</taxon>
        <taxon>Eurotiomycetidae</taxon>
        <taxon>Eurotiales</taxon>
        <taxon>Aspergillaceae</taxon>
        <taxon>Aspergillus</taxon>
        <taxon>Aspergillus subgen. Nidulantes</taxon>
    </lineage>
</organism>
<evidence type="ECO:0000313" key="1">
    <source>
        <dbReference type="EMBL" id="OJJ08278.1"/>
    </source>
</evidence>
<dbReference type="AlphaFoldDB" id="A0A1L9Q3I0"/>
<reference evidence="2" key="1">
    <citation type="journal article" date="2017" name="Genome Biol.">
        <title>Comparative genomics reveals high biological diversity and specific adaptations in the industrially and medically important fungal genus Aspergillus.</title>
        <authorList>
            <person name="de Vries R.P."/>
            <person name="Riley R."/>
            <person name="Wiebenga A."/>
            <person name="Aguilar-Osorio G."/>
            <person name="Amillis S."/>
            <person name="Uchima C.A."/>
            <person name="Anderluh G."/>
            <person name="Asadollahi M."/>
            <person name="Askin M."/>
            <person name="Barry K."/>
            <person name="Battaglia E."/>
            <person name="Bayram O."/>
            <person name="Benocci T."/>
            <person name="Braus-Stromeyer S.A."/>
            <person name="Caldana C."/>
            <person name="Canovas D."/>
            <person name="Cerqueira G.C."/>
            <person name="Chen F."/>
            <person name="Chen W."/>
            <person name="Choi C."/>
            <person name="Clum A."/>
            <person name="Dos Santos R.A."/>
            <person name="Damasio A.R."/>
            <person name="Diallinas G."/>
            <person name="Emri T."/>
            <person name="Fekete E."/>
            <person name="Flipphi M."/>
            <person name="Freyberg S."/>
            <person name="Gallo A."/>
            <person name="Gournas C."/>
            <person name="Habgood R."/>
            <person name="Hainaut M."/>
            <person name="Harispe M.L."/>
            <person name="Henrissat B."/>
            <person name="Hilden K.S."/>
            <person name="Hope R."/>
            <person name="Hossain A."/>
            <person name="Karabika E."/>
            <person name="Karaffa L."/>
            <person name="Karanyi Z."/>
            <person name="Krasevec N."/>
            <person name="Kuo A."/>
            <person name="Kusch H."/>
            <person name="LaButti K."/>
            <person name="Lagendijk E.L."/>
            <person name="Lapidus A."/>
            <person name="Levasseur A."/>
            <person name="Lindquist E."/>
            <person name="Lipzen A."/>
            <person name="Logrieco A.F."/>
            <person name="MacCabe A."/>
            <person name="Maekelae M.R."/>
            <person name="Malavazi I."/>
            <person name="Melin P."/>
            <person name="Meyer V."/>
            <person name="Mielnichuk N."/>
            <person name="Miskei M."/>
            <person name="Molnar A.P."/>
            <person name="Mule G."/>
            <person name="Ngan C.Y."/>
            <person name="Orejas M."/>
            <person name="Orosz E."/>
            <person name="Ouedraogo J.P."/>
            <person name="Overkamp K.M."/>
            <person name="Park H.-S."/>
            <person name="Perrone G."/>
            <person name="Piumi F."/>
            <person name="Punt P.J."/>
            <person name="Ram A.F."/>
            <person name="Ramon A."/>
            <person name="Rauscher S."/>
            <person name="Record E."/>
            <person name="Riano-Pachon D.M."/>
            <person name="Robert V."/>
            <person name="Roehrig J."/>
            <person name="Ruller R."/>
            <person name="Salamov A."/>
            <person name="Salih N.S."/>
            <person name="Samson R.A."/>
            <person name="Sandor E."/>
            <person name="Sanguinetti M."/>
            <person name="Schuetze T."/>
            <person name="Sepcic K."/>
            <person name="Shelest E."/>
            <person name="Sherlock G."/>
            <person name="Sophianopoulou V."/>
            <person name="Squina F.M."/>
            <person name="Sun H."/>
            <person name="Susca A."/>
            <person name="Todd R.B."/>
            <person name="Tsang A."/>
            <person name="Unkles S.E."/>
            <person name="van de Wiele N."/>
            <person name="van Rossen-Uffink D."/>
            <person name="Oliveira J.V."/>
            <person name="Vesth T.C."/>
            <person name="Visser J."/>
            <person name="Yu J.-H."/>
            <person name="Zhou M."/>
            <person name="Andersen M.R."/>
            <person name="Archer D.B."/>
            <person name="Baker S.E."/>
            <person name="Benoit I."/>
            <person name="Brakhage A.A."/>
            <person name="Braus G.H."/>
            <person name="Fischer R."/>
            <person name="Frisvad J.C."/>
            <person name="Goldman G.H."/>
            <person name="Houbraken J."/>
            <person name="Oakley B."/>
            <person name="Pocsi I."/>
            <person name="Scazzocchio C."/>
            <person name="Seiboth B."/>
            <person name="vanKuyk P.A."/>
            <person name="Wortman J."/>
            <person name="Dyer P.S."/>
            <person name="Grigoriev I.V."/>
        </authorList>
    </citation>
    <scope>NUCLEOTIDE SEQUENCE [LARGE SCALE GENOMIC DNA]</scope>
    <source>
        <strain evidence="2">CBS 583.65</strain>
    </source>
</reference>
<dbReference type="Proteomes" id="UP000184073">
    <property type="component" value="Unassembled WGS sequence"/>
</dbReference>
<accession>A0A1L9Q3I0</accession>
<name>A0A1L9Q3I0_ASPVE</name>
<dbReference type="GeneID" id="63727403"/>
<dbReference type="VEuPathDB" id="FungiDB:ASPVEDRAFT_392938"/>
<protein>
    <submittedName>
        <fullName evidence="1">Uncharacterized protein</fullName>
    </submittedName>
</protein>
<dbReference type="RefSeq" id="XP_040674040.1">
    <property type="nucleotide sequence ID" value="XM_040811892.1"/>
</dbReference>